<dbReference type="PANTHER" id="PTHR16308">
    <property type="entry name" value="UBIQUITIN ASSOCIATED PROTEIN 2-LIKE/LINGERER"/>
    <property type="match status" value="1"/>
</dbReference>
<feature type="compositionally biased region" description="Low complexity" evidence="17">
    <location>
        <begin position="130"/>
        <end position="143"/>
    </location>
</feature>
<dbReference type="InterPro" id="IPR003892">
    <property type="entry name" value="CUE"/>
</dbReference>
<evidence type="ECO:0000256" key="2">
    <source>
        <dbReference type="ARBA" id="ARBA00004496"/>
    </source>
</evidence>
<keyword evidence="12" id="KW-0779">Telomere</keyword>
<evidence type="ECO:0000256" key="16">
    <source>
        <dbReference type="ARBA" id="ARBA00046229"/>
    </source>
</evidence>
<reference evidence="19 20" key="1">
    <citation type="submission" date="2024-03" db="EMBL/GenBank/DDBJ databases">
        <title>Genome-scale model development and genomic sequencing of the oleaginous clade Lipomyces.</title>
        <authorList>
            <consortium name="Lawrence Berkeley National Laboratory"/>
            <person name="Czajka J.J."/>
            <person name="Han Y."/>
            <person name="Kim J."/>
            <person name="Mondo S.J."/>
            <person name="Hofstad B.A."/>
            <person name="Robles A."/>
            <person name="Haridas S."/>
            <person name="Riley R."/>
            <person name="LaButti K."/>
            <person name="Pangilinan J."/>
            <person name="Andreopoulos W."/>
            <person name="Lipzen A."/>
            <person name="Yan J."/>
            <person name="Wang M."/>
            <person name="Ng V."/>
            <person name="Grigoriev I.V."/>
            <person name="Spatafora J.W."/>
            <person name="Magnuson J.K."/>
            <person name="Baker S.E."/>
            <person name="Pomraning K.R."/>
        </authorList>
    </citation>
    <scope>NUCLEOTIDE SEQUENCE [LARGE SCALE GENOMIC DNA]</scope>
    <source>
        <strain evidence="19 20">Phaff 52-87</strain>
    </source>
</reference>
<feature type="compositionally biased region" description="Low complexity" evidence="17">
    <location>
        <begin position="409"/>
        <end position="424"/>
    </location>
</feature>
<accession>A0ABR1FEC8</accession>
<evidence type="ECO:0000256" key="6">
    <source>
        <dbReference type="ARBA" id="ARBA00022454"/>
    </source>
</evidence>
<feature type="compositionally biased region" description="Basic and acidic residues" evidence="17">
    <location>
        <begin position="97"/>
        <end position="112"/>
    </location>
</feature>
<keyword evidence="14" id="KW-0234">DNA repair</keyword>
<evidence type="ECO:0000256" key="9">
    <source>
        <dbReference type="ARBA" id="ARBA00022763"/>
    </source>
</evidence>
<evidence type="ECO:0000256" key="5">
    <source>
        <dbReference type="ARBA" id="ARBA00020536"/>
    </source>
</evidence>
<evidence type="ECO:0000313" key="20">
    <source>
        <dbReference type="Proteomes" id="UP001498771"/>
    </source>
</evidence>
<evidence type="ECO:0000313" key="19">
    <source>
        <dbReference type="EMBL" id="KAK7208219.1"/>
    </source>
</evidence>
<organism evidence="19 20">
    <name type="scientific">Myxozyma melibiosi</name>
    <dbReference type="NCBI Taxonomy" id="54550"/>
    <lineage>
        <taxon>Eukaryota</taxon>
        <taxon>Fungi</taxon>
        <taxon>Dikarya</taxon>
        <taxon>Ascomycota</taxon>
        <taxon>Saccharomycotina</taxon>
        <taxon>Lipomycetes</taxon>
        <taxon>Lipomycetales</taxon>
        <taxon>Lipomycetaceae</taxon>
        <taxon>Myxozyma</taxon>
    </lineage>
</organism>
<dbReference type="EMBL" id="JBBJBU010000001">
    <property type="protein sequence ID" value="KAK7208219.1"/>
    <property type="molecule type" value="Genomic_DNA"/>
</dbReference>
<comment type="caution">
    <text evidence="19">The sequence shown here is derived from an EMBL/GenBank/DDBJ whole genome shotgun (WGS) entry which is preliminary data.</text>
</comment>
<keyword evidence="7" id="KW-0963">Cytoplasm</keyword>
<dbReference type="Pfam" id="PF02845">
    <property type="entry name" value="CUE"/>
    <property type="match status" value="1"/>
</dbReference>
<feature type="compositionally biased region" description="Low complexity" evidence="17">
    <location>
        <begin position="630"/>
        <end position="650"/>
    </location>
</feature>
<dbReference type="InterPro" id="IPR051833">
    <property type="entry name" value="TC-DDR_regulator"/>
</dbReference>
<dbReference type="CDD" id="cd14368">
    <property type="entry name" value="CUE_DEF1_like"/>
    <property type="match status" value="1"/>
</dbReference>
<keyword evidence="11" id="KW-0832">Ubl conjugation</keyword>
<feature type="compositionally biased region" description="Polar residues" evidence="17">
    <location>
        <begin position="394"/>
        <end position="406"/>
    </location>
</feature>
<keyword evidence="8" id="KW-0597">Phosphoprotein</keyword>
<feature type="compositionally biased region" description="Polar residues" evidence="17">
    <location>
        <begin position="249"/>
        <end position="261"/>
    </location>
</feature>
<dbReference type="InterPro" id="IPR041803">
    <property type="entry name" value="DEF1_CUE"/>
</dbReference>
<feature type="compositionally biased region" description="Low complexity" evidence="17">
    <location>
        <begin position="239"/>
        <end position="248"/>
    </location>
</feature>
<evidence type="ECO:0000256" key="14">
    <source>
        <dbReference type="ARBA" id="ARBA00023204"/>
    </source>
</evidence>
<evidence type="ECO:0000256" key="12">
    <source>
        <dbReference type="ARBA" id="ARBA00022895"/>
    </source>
</evidence>
<dbReference type="PANTHER" id="PTHR16308:SF13">
    <property type="entry name" value="PROTEIN LINGERER"/>
    <property type="match status" value="1"/>
</dbReference>
<keyword evidence="6" id="KW-0158">Chromosome</keyword>
<evidence type="ECO:0000256" key="17">
    <source>
        <dbReference type="SAM" id="MobiDB-lite"/>
    </source>
</evidence>
<evidence type="ECO:0000256" key="3">
    <source>
        <dbReference type="ARBA" id="ARBA00004574"/>
    </source>
</evidence>
<evidence type="ECO:0000256" key="10">
    <source>
        <dbReference type="ARBA" id="ARBA00022786"/>
    </source>
</evidence>
<evidence type="ECO:0000259" key="18">
    <source>
        <dbReference type="PROSITE" id="PS51140"/>
    </source>
</evidence>
<comment type="function">
    <text evidence="16">Recruits the ubiquitination machinery to RNA polymerase II for polyubiquitination, removal and degradation, when the transcription-coupled repair (TCR) factor RAD26 fails to efficiently displace stalled RNA polymerase II. Also involved in telomere length regulation. Binds DNA.</text>
</comment>
<evidence type="ECO:0000256" key="4">
    <source>
        <dbReference type="ARBA" id="ARBA00005491"/>
    </source>
</evidence>
<feature type="compositionally biased region" description="Polar residues" evidence="17">
    <location>
        <begin position="513"/>
        <end position="533"/>
    </location>
</feature>
<sequence length="732" mass="77247">MSSIDDTTRQLKAQFAEAIGSLNELFPDWSEEDLLYLLQETQGDVEVAVVRITEGHASQWGEVKKKTKERSKSKGPFTGAEGGRPSFSSSTRGRSRGGIEARGRGGRSDRGRSRGGRTNGRTSDESAPVSTPAPTDAAASAPSDPAPTTEPTPSAAESAAPATETPAAETPAETTNGWASAASAAAPEQPAPTTTTSTKAASTVIKPGTKMSWASIAKPAPKPAEPPKPKPAAEPIPEPAAESEPASATNAWNNDYASSTAAPHIEESAWGKTSAQPASESYDEVAPLTKENVESVVDDAPPAPTSTLASTIDTPSTTTSATVSSKVPPGLASATKNARSPAYSRVLKQDAPVVMPGSVQAQVSGLQFGSLTLADNQDEESSAYESTPKEQLDSLASQKTYQQEPASEQAPIAQTAPAAQVPAPGLSGFGQQPQPHRYQQQPQVAQTQQQKAFEPFSQAPYTGYPAQSHMPAFGGFPSDFQNPYGADPQRQGYGYYAPYQQPAISGAAAPDSLQRTASASLEQLTPSSTSTQPARFGVGSEATSASPATASPGITTQQSQYNMHPYYMSPAYTAYYLNNFQGYYAQQQSQAQHFGHQQPQAPSAQAKSVYGQQQQSQPQQSQFYDHYSRQQQMPMQQPQAQQPQQAAGQGVSSLGGSIPDFLQMEDASKGAGARPSSSAGQQQQTQQQPQQGIPQQPMPQQQNVYGGFSQYPPYNSMGSQQGRQSGWGGYSH</sequence>
<keyword evidence="13" id="KW-0238">DNA-binding</keyword>
<evidence type="ECO:0000256" key="1">
    <source>
        <dbReference type="ARBA" id="ARBA00004123"/>
    </source>
</evidence>
<feature type="compositionally biased region" description="Low complexity" evidence="17">
    <location>
        <begin position="539"/>
        <end position="556"/>
    </location>
</feature>
<evidence type="ECO:0000256" key="11">
    <source>
        <dbReference type="ARBA" id="ARBA00022843"/>
    </source>
</evidence>
<evidence type="ECO:0000256" key="7">
    <source>
        <dbReference type="ARBA" id="ARBA00022490"/>
    </source>
</evidence>
<comment type="subcellular location">
    <subcellularLocation>
        <location evidence="3">Chromosome</location>
        <location evidence="3">Telomere</location>
    </subcellularLocation>
    <subcellularLocation>
        <location evidence="2">Cytoplasm</location>
    </subcellularLocation>
    <subcellularLocation>
        <location evidence="1">Nucleus</location>
    </subcellularLocation>
</comment>
<feature type="region of interest" description="Disordered" evidence="17">
    <location>
        <begin position="372"/>
        <end position="556"/>
    </location>
</feature>
<name>A0ABR1FEC8_9ASCO</name>
<dbReference type="GeneID" id="90039473"/>
<keyword evidence="10" id="KW-0833">Ubl conjugation pathway</keyword>
<feature type="compositionally biased region" description="Low complexity" evidence="17">
    <location>
        <begin position="590"/>
        <end position="622"/>
    </location>
</feature>
<keyword evidence="20" id="KW-1185">Reference proteome</keyword>
<keyword evidence="15" id="KW-0539">Nucleus</keyword>
<feature type="compositionally biased region" description="Low complexity" evidence="17">
    <location>
        <begin position="307"/>
        <end position="325"/>
    </location>
</feature>
<dbReference type="InterPro" id="IPR009060">
    <property type="entry name" value="UBA-like_sf"/>
</dbReference>
<protein>
    <recommendedName>
        <fullName evidence="5">RNA polymerase II degradation factor 1</fullName>
    </recommendedName>
</protein>
<feature type="compositionally biased region" description="Low complexity" evidence="17">
    <location>
        <begin position="151"/>
        <end position="203"/>
    </location>
</feature>
<feature type="domain" description="CUE" evidence="18">
    <location>
        <begin position="14"/>
        <end position="57"/>
    </location>
</feature>
<dbReference type="Proteomes" id="UP001498771">
    <property type="component" value="Unassembled WGS sequence"/>
</dbReference>
<feature type="compositionally biased region" description="Low complexity" evidence="17">
    <location>
        <begin position="681"/>
        <end position="702"/>
    </location>
</feature>
<evidence type="ECO:0000256" key="15">
    <source>
        <dbReference type="ARBA" id="ARBA00023242"/>
    </source>
</evidence>
<feature type="region of interest" description="Disordered" evidence="17">
    <location>
        <begin position="590"/>
        <end position="732"/>
    </location>
</feature>
<dbReference type="SUPFAM" id="SSF46934">
    <property type="entry name" value="UBA-like"/>
    <property type="match status" value="1"/>
</dbReference>
<feature type="region of interest" description="Disordered" evidence="17">
    <location>
        <begin position="60"/>
        <end position="343"/>
    </location>
</feature>
<gene>
    <name evidence="19" type="ORF">BZA70DRAFT_287535</name>
</gene>
<keyword evidence="9" id="KW-0227">DNA damage</keyword>
<evidence type="ECO:0000256" key="8">
    <source>
        <dbReference type="ARBA" id="ARBA00022553"/>
    </source>
</evidence>
<dbReference type="RefSeq" id="XP_064771252.1">
    <property type="nucleotide sequence ID" value="XM_064913961.1"/>
</dbReference>
<evidence type="ECO:0000256" key="13">
    <source>
        <dbReference type="ARBA" id="ARBA00023125"/>
    </source>
</evidence>
<feature type="compositionally biased region" description="Low complexity" evidence="17">
    <location>
        <begin position="488"/>
        <end position="503"/>
    </location>
</feature>
<proteinExistence type="inferred from homology"/>
<comment type="similarity">
    <text evidence="4">Belongs to the DEF1 family.</text>
</comment>
<dbReference type="PROSITE" id="PS51140">
    <property type="entry name" value="CUE"/>
    <property type="match status" value="1"/>
</dbReference>
<feature type="compositionally biased region" description="Low complexity" evidence="17">
    <location>
        <begin position="431"/>
        <end position="450"/>
    </location>
</feature>
<feature type="compositionally biased region" description="Pro residues" evidence="17">
    <location>
        <begin position="220"/>
        <end position="238"/>
    </location>
</feature>
<feature type="compositionally biased region" description="Low complexity" evidence="17">
    <location>
        <begin position="83"/>
        <end position="92"/>
    </location>
</feature>